<feature type="binding site" evidence="3">
    <location>
        <position position="294"/>
    </location>
    <ligand>
        <name>CTP</name>
        <dbReference type="ChEBI" id="CHEBI:37563"/>
    </ligand>
</feature>
<dbReference type="AlphaFoldDB" id="Q0W6G7"/>
<accession>Q0W6G7</accession>
<proteinExistence type="inferred from homology"/>
<dbReference type="GO" id="GO:0004632">
    <property type="term" value="F:phosphopantothenate--cysteine ligase activity"/>
    <property type="evidence" value="ECO:0007669"/>
    <property type="project" value="UniProtKB-UniRule"/>
</dbReference>
<dbReference type="InterPro" id="IPR035929">
    <property type="entry name" value="CoaB-like_sf"/>
</dbReference>
<dbReference type="PATRIC" id="fig|351160.9.peg.2209"/>
<dbReference type="HAMAP" id="MF_02225">
    <property type="entry name" value="CoaBC"/>
    <property type="match status" value="1"/>
</dbReference>
<keyword evidence="3" id="KW-0479">Metal-binding</keyword>
<evidence type="ECO:0000256" key="3">
    <source>
        <dbReference type="HAMAP-Rule" id="MF_02225"/>
    </source>
</evidence>
<dbReference type="GO" id="GO:0004633">
    <property type="term" value="F:phosphopantothenoylcysteine decarboxylase activity"/>
    <property type="evidence" value="ECO:0007669"/>
    <property type="project" value="UniProtKB-UniRule"/>
</dbReference>
<feature type="binding site" evidence="3">
    <location>
        <position position="303"/>
    </location>
    <ligand>
        <name>CTP</name>
        <dbReference type="ChEBI" id="CHEBI:37563"/>
    </ligand>
</feature>
<dbReference type="GO" id="GO:0015937">
    <property type="term" value="P:coenzyme A biosynthetic process"/>
    <property type="evidence" value="ECO:0007669"/>
    <property type="project" value="UniProtKB-UniRule"/>
</dbReference>
<dbReference type="Gene3D" id="3.40.50.1950">
    <property type="entry name" value="Flavin prenyltransferase-like"/>
    <property type="match status" value="1"/>
</dbReference>
<feature type="region of interest" description="Phosphopantothenoylcysteine decarboxylase" evidence="3">
    <location>
        <begin position="1"/>
        <end position="206"/>
    </location>
</feature>
<dbReference type="UniPathway" id="UPA00241"/>
<evidence type="ECO:0000259" key="4">
    <source>
        <dbReference type="Pfam" id="PF02441"/>
    </source>
</evidence>
<keyword evidence="1 3" id="KW-0210">Decarboxylase</keyword>
<keyword evidence="3" id="KW-0511">Multifunctional enzyme</keyword>
<feature type="region of interest" description="Phosphopantothenate--cysteine ligase" evidence="3">
    <location>
        <begin position="207"/>
        <end position="410"/>
    </location>
</feature>
<gene>
    <name evidence="6" type="primary">dfp</name>
    <name evidence="3" type="synonym">coaBC</name>
    <name evidence="6" type="ORF">RCIX622</name>
</gene>
<comment type="pathway">
    <text evidence="3">Cofactor biosynthesis; coenzyme A biosynthesis.</text>
</comment>
<keyword evidence="3" id="KW-0460">Magnesium</keyword>
<comment type="catalytic activity">
    <reaction evidence="3">
        <text>N-[(R)-4-phosphopantothenoyl]-L-cysteine + H(+) = (R)-4'-phosphopantetheine + CO2</text>
        <dbReference type="Rhea" id="RHEA:16793"/>
        <dbReference type="ChEBI" id="CHEBI:15378"/>
        <dbReference type="ChEBI" id="CHEBI:16526"/>
        <dbReference type="ChEBI" id="CHEBI:59458"/>
        <dbReference type="ChEBI" id="CHEBI:61723"/>
        <dbReference type="EC" id="4.1.1.36"/>
    </reaction>
</comment>
<feature type="domain" description="Flavoprotein" evidence="4">
    <location>
        <begin position="27"/>
        <end position="185"/>
    </location>
</feature>
<dbReference type="Gene3D" id="3.40.50.10300">
    <property type="entry name" value="CoaB-like"/>
    <property type="match status" value="1"/>
</dbReference>
<dbReference type="InterPro" id="IPR005252">
    <property type="entry name" value="CoaBC"/>
</dbReference>
<reference evidence="6 7" key="1">
    <citation type="journal article" date="2006" name="Science">
        <title>Genome of rice cluster I archaea -- the key methane producers in the rice rhizosphere.</title>
        <authorList>
            <person name="Erkel C."/>
            <person name="Kube M."/>
            <person name="Reinhardt R."/>
            <person name="Liesack W."/>
        </authorList>
    </citation>
    <scope>NUCLEOTIDE SEQUENCE [LARGE SCALE GENOMIC DNA]</scope>
    <source>
        <strain evidence="7">DSM 22066 / NBRC 105507 / MRE50</strain>
    </source>
</reference>
<dbReference type="eggNOG" id="arCOG01704">
    <property type="taxonomic scope" value="Archaea"/>
</dbReference>
<comment type="similarity">
    <text evidence="3">In the C-terminal section; belongs to the PPC synthetase family.</text>
</comment>
<comment type="similarity">
    <text evidence="3">In the N-terminal section; belongs to the HFCD (homo-oligomeric flavin containing Cys decarboxylase) superfamily.</text>
</comment>
<dbReference type="SUPFAM" id="SSF52507">
    <property type="entry name" value="Homo-oligomeric flavin-containing Cys decarboxylases, HFCD"/>
    <property type="match status" value="1"/>
</dbReference>
<keyword evidence="3" id="KW-0436">Ligase</keyword>
<evidence type="ECO:0000256" key="2">
    <source>
        <dbReference type="ARBA" id="ARBA00023239"/>
    </source>
</evidence>
<dbReference type="KEGG" id="rci:RCIX622"/>
<dbReference type="STRING" id="351160.RCIX622"/>
<dbReference type="EMBL" id="AM114193">
    <property type="protein sequence ID" value="CAJ36026.1"/>
    <property type="molecule type" value="Genomic_DNA"/>
</dbReference>
<dbReference type="GO" id="GO:0046872">
    <property type="term" value="F:metal ion binding"/>
    <property type="evidence" value="ECO:0007669"/>
    <property type="project" value="UniProtKB-KW"/>
</dbReference>
<keyword evidence="3" id="KW-0288">FMN</keyword>
<dbReference type="Proteomes" id="UP000000663">
    <property type="component" value="Chromosome"/>
</dbReference>
<evidence type="ECO:0000256" key="1">
    <source>
        <dbReference type="ARBA" id="ARBA00022793"/>
    </source>
</evidence>
<comment type="function">
    <text evidence="3">Catalyzes two sequential steps in the biosynthesis of coenzyme A. In the first step cysteine is conjugated to 4'-phosphopantothenate to form 4-phosphopantothenoylcysteine. In the second step the latter compound is decarboxylated to form 4'-phosphopantotheine.</text>
</comment>
<keyword evidence="7" id="KW-1185">Reference proteome</keyword>
<dbReference type="EC" id="6.3.2.5" evidence="3"/>
<keyword evidence="2 3" id="KW-0456">Lyase</keyword>
<dbReference type="InterPro" id="IPR036551">
    <property type="entry name" value="Flavin_trans-like"/>
</dbReference>
<dbReference type="SUPFAM" id="SSF102645">
    <property type="entry name" value="CoaB-like"/>
    <property type="match status" value="1"/>
</dbReference>
<evidence type="ECO:0000313" key="7">
    <source>
        <dbReference type="Proteomes" id="UP000000663"/>
    </source>
</evidence>
<dbReference type="Pfam" id="PF04127">
    <property type="entry name" value="DFP"/>
    <property type="match status" value="1"/>
</dbReference>
<dbReference type="GO" id="GO:0015941">
    <property type="term" value="P:pantothenate catabolic process"/>
    <property type="evidence" value="ECO:0007669"/>
    <property type="project" value="InterPro"/>
</dbReference>
<dbReference type="PANTHER" id="PTHR14359">
    <property type="entry name" value="HOMO-OLIGOMERIC FLAVIN CONTAINING CYS DECARBOXYLASE FAMILY"/>
    <property type="match status" value="1"/>
</dbReference>
<evidence type="ECO:0000259" key="5">
    <source>
        <dbReference type="Pfam" id="PF04127"/>
    </source>
</evidence>
<keyword evidence="3" id="KW-0285">Flavoprotein</keyword>
<comment type="catalytic activity">
    <reaction evidence="3">
        <text>(R)-4'-phosphopantothenate + L-cysteine + CTP = N-[(R)-4-phosphopantothenoyl]-L-cysteine + CMP + diphosphate + H(+)</text>
        <dbReference type="Rhea" id="RHEA:19397"/>
        <dbReference type="ChEBI" id="CHEBI:10986"/>
        <dbReference type="ChEBI" id="CHEBI:15378"/>
        <dbReference type="ChEBI" id="CHEBI:33019"/>
        <dbReference type="ChEBI" id="CHEBI:35235"/>
        <dbReference type="ChEBI" id="CHEBI:37563"/>
        <dbReference type="ChEBI" id="CHEBI:59458"/>
        <dbReference type="ChEBI" id="CHEBI:60377"/>
        <dbReference type="EC" id="6.3.2.5"/>
    </reaction>
</comment>
<sequence length="410" mass="44313">MVKAMTLDVSHPTLDLTGTVSDSLKGKKIVLAVTGSIAAVETVRLARELIRRGAVVQAVMSQAAQTIIHPYALQYATGRAVITEITGDVEHVALCGERKEAYDLLLIAPCTANTIGKIASGVDDTPVTTFATTAIGSKIPVLIVPAMHGSMYDHLIVRQNIRKLEDMGIKFLMPKREEHIAKIPDNAEVVLNVERVLSRSPLRGKRVLITSGPNFEEIDPIRVLTSRSTGRMGVELALEAFRQGAEVTVVHKDSIGVPGIRDVFAESAGDMMAAVLGELKKGYDIYVSAAAISDFTVEKAPDKISSAGSLTITLQPTPKILDRVRHDYPGLFIVAFKADTVDENELVSRAERRLEESGANLIVANRFGGVRDSSVNDVFIIRYEVPTARVTGKKSVIAGAILKAVSEYFK</sequence>
<dbReference type="EC" id="4.1.1.36" evidence="3"/>
<feature type="domain" description="DNA/pantothenate metabolism flavoprotein C-terminal" evidence="5">
    <location>
        <begin position="202"/>
        <end position="407"/>
    </location>
</feature>
<comment type="caution">
    <text evidence="3">Lacks conserved residue(s) required for the propagation of feature annotation.</text>
</comment>
<dbReference type="InterPro" id="IPR003382">
    <property type="entry name" value="Flavoprotein"/>
</dbReference>
<evidence type="ECO:0000313" key="6">
    <source>
        <dbReference type="EMBL" id="CAJ36026.1"/>
    </source>
</evidence>
<dbReference type="GO" id="GO:0071513">
    <property type="term" value="C:phosphopantothenoylcysteine decarboxylase complex"/>
    <property type="evidence" value="ECO:0007669"/>
    <property type="project" value="TreeGrafter"/>
</dbReference>
<organism evidence="6 7">
    <name type="scientific">Methanocella arvoryzae (strain DSM 22066 / NBRC 105507 / MRE50)</name>
    <dbReference type="NCBI Taxonomy" id="351160"/>
    <lineage>
        <taxon>Archaea</taxon>
        <taxon>Methanobacteriati</taxon>
        <taxon>Methanobacteriota</taxon>
        <taxon>Stenosarchaea group</taxon>
        <taxon>Methanomicrobia</taxon>
        <taxon>Methanocellales</taxon>
        <taxon>Methanocellaceae</taxon>
        <taxon>Methanocella</taxon>
    </lineage>
</organism>
<feature type="binding site" evidence="3">
    <location>
        <position position="336"/>
    </location>
    <ligand>
        <name>CTP</name>
        <dbReference type="ChEBI" id="CHEBI:37563"/>
    </ligand>
</feature>
<dbReference type="NCBIfam" id="TIGR00521">
    <property type="entry name" value="coaBC_dfp"/>
    <property type="match status" value="1"/>
</dbReference>
<dbReference type="Pfam" id="PF02441">
    <property type="entry name" value="Flavoprotein"/>
    <property type="match status" value="1"/>
</dbReference>
<dbReference type="GO" id="GO:0010181">
    <property type="term" value="F:FMN binding"/>
    <property type="evidence" value="ECO:0007669"/>
    <property type="project" value="UniProtKB-UniRule"/>
</dbReference>
<name>Q0W6G7_METAR</name>
<dbReference type="InterPro" id="IPR007085">
    <property type="entry name" value="DNA/pantothenate-metab_flavo_C"/>
</dbReference>
<comment type="cofactor">
    <cofactor evidence="3">
        <name>FMN</name>
        <dbReference type="ChEBI" id="CHEBI:58210"/>
    </cofactor>
    <text evidence="3">Binds 1 FMN per subunit.</text>
</comment>
<comment type="cofactor">
    <cofactor evidence="3">
        <name>Mg(2+)</name>
        <dbReference type="ChEBI" id="CHEBI:18420"/>
    </cofactor>
</comment>
<protein>
    <recommendedName>
        <fullName evidence="3">Coenzyme A biosynthesis bifunctional protein CoaBC</fullName>
    </recommendedName>
    <alternativeName>
        <fullName evidence="3">DNA/pantothenate metabolism flavoprotein</fullName>
    </alternativeName>
    <alternativeName>
        <fullName evidence="3">Phosphopantothenoylcysteine synthetase/decarboxylase</fullName>
        <shortName evidence="3">PPCS-PPCDC</shortName>
    </alternativeName>
    <domain>
        <recommendedName>
            <fullName evidence="3">Phosphopantothenoylcysteine decarboxylase</fullName>
            <shortName evidence="3">PPC decarboxylase</shortName>
            <shortName evidence="3">PPC-DC</shortName>
            <ecNumber evidence="3">4.1.1.36</ecNumber>
        </recommendedName>
        <alternativeName>
            <fullName evidence="3">CoaC</fullName>
        </alternativeName>
    </domain>
    <domain>
        <recommendedName>
            <fullName evidence="3">Phosphopantothenate--cysteine ligase</fullName>
            <ecNumber evidence="3">6.3.2.5</ecNumber>
        </recommendedName>
        <alternativeName>
            <fullName evidence="3">CoaB</fullName>
        </alternativeName>
        <alternativeName>
            <fullName evidence="3">Phosphopantothenoylcysteine synthetase</fullName>
            <shortName evidence="3">PPC synthetase</shortName>
            <shortName evidence="3">PPC-S</shortName>
        </alternativeName>
    </domain>
</protein>
<dbReference type="PANTHER" id="PTHR14359:SF6">
    <property type="entry name" value="PHOSPHOPANTOTHENOYLCYSTEINE DECARBOXYLASE"/>
    <property type="match status" value="1"/>
</dbReference>